<gene>
    <name evidence="1" type="ORF">K7432_015919</name>
</gene>
<proteinExistence type="predicted"/>
<sequence length="147" mass="17188">MILIERKLVAFLQEPSSTERIDVGIVKKLTGNDSVYIRGLYESGRNISVFAKLVYVVNSTENLAMVEKAIWNRIVIVLFSTTFVESPKYPNKLGIMIHQERLRNNRTFYQQMFYWNVVLENPRHNEPFAFENLFSWINVISVKKARG</sequence>
<keyword evidence="2" id="KW-1185">Reference proteome</keyword>
<reference evidence="1 2" key="1">
    <citation type="submission" date="2023-04" db="EMBL/GenBank/DDBJ databases">
        <title>Genome of Basidiobolus ranarum AG-B5.</title>
        <authorList>
            <person name="Stajich J.E."/>
            <person name="Carter-House D."/>
            <person name="Gryganskyi A."/>
        </authorList>
    </citation>
    <scope>NUCLEOTIDE SEQUENCE [LARGE SCALE GENOMIC DNA]</scope>
    <source>
        <strain evidence="1 2">AG-B5</strain>
    </source>
</reference>
<name>A0ABR2WFH3_9FUNG</name>
<dbReference type="Proteomes" id="UP001479436">
    <property type="component" value="Unassembled WGS sequence"/>
</dbReference>
<organism evidence="1 2">
    <name type="scientific">Basidiobolus ranarum</name>
    <dbReference type="NCBI Taxonomy" id="34480"/>
    <lineage>
        <taxon>Eukaryota</taxon>
        <taxon>Fungi</taxon>
        <taxon>Fungi incertae sedis</taxon>
        <taxon>Zoopagomycota</taxon>
        <taxon>Entomophthoromycotina</taxon>
        <taxon>Basidiobolomycetes</taxon>
        <taxon>Basidiobolales</taxon>
        <taxon>Basidiobolaceae</taxon>
        <taxon>Basidiobolus</taxon>
    </lineage>
</organism>
<comment type="caution">
    <text evidence="1">The sequence shown here is derived from an EMBL/GenBank/DDBJ whole genome shotgun (WGS) entry which is preliminary data.</text>
</comment>
<accession>A0ABR2WFH3</accession>
<protein>
    <submittedName>
        <fullName evidence="1">Uncharacterized protein</fullName>
    </submittedName>
</protein>
<evidence type="ECO:0000313" key="2">
    <source>
        <dbReference type="Proteomes" id="UP001479436"/>
    </source>
</evidence>
<dbReference type="EMBL" id="JASJQH010002350">
    <property type="protein sequence ID" value="KAK9760262.1"/>
    <property type="molecule type" value="Genomic_DNA"/>
</dbReference>
<evidence type="ECO:0000313" key="1">
    <source>
        <dbReference type="EMBL" id="KAK9760262.1"/>
    </source>
</evidence>